<evidence type="ECO:0000313" key="3">
    <source>
        <dbReference type="Proteomes" id="UP000247973"/>
    </source>
</evidence>
<evidence type="ECO:0000259" key="1">
    <source>
        <dbReference type="Pfam" id="PF13476"/>
    </source>
</evidence>
<evidence type="ECO:0000313" key="2">
    <source>
        <dbReference type="EMBL" id="PXV66928.1"/>
    </source>
</evidence>
<dbReference type="AlphaFoldDB" id="A0A2V3PTT6"/>
<keyword evidence="3" id="KW-1185">Reference proteome</keyword>
<dbReference type="InterPro" id="IPR038729">
    <property type="entry name" value="Rad50/SbcC_AAA"/>
</dbReference>
<dbReference type="RefSeq" id="WP_110309883.1">
    <property type="nucleotide sequence ID" value="NZ_QICL01000004.1"/>
</dbReference>
<proteinExistence type="predicted"/>
<dbReference type="EMBL" id="QICL01000004">
    <property type="protein sequence ID" value="PXV66928.1"/>
    <property type="molecule type" value="Genomic_DNA"/>
</dbReference>
<protein>
    <submittedName>
        <fullName evidence="2">AAA domain-containing protein</fullName>
    </submittedName>
</protein>
<comment type="caution">
    <text evidence="2">The sequence shown here is derived from an EMBL/GenBank/DDBJ whole genome shotgun (WGS) entry which is preliminary data.</text>
</comment>
<feature type="domain" description="Rad50/SbcC-type AAA" evidence="1">
    <location>
        <begin position="3"/>
        <end position="203"/>
    </location>
</feature>
<dbReference type="GO" id="GO:0016887">
    <property type="term" value="F:ATP hydrolysis activity"/>
    <property type="evidence" value="ECO:0007669"/>
    <property type="project" value="InterPro"/>
</dbReference>
<dbReference type="GO" id="GO:0006302">
    <property type="term" value="P:double-strand break repair"/>
    <property type="evidence" value="ECO:0007669"/>
    <property type="project" value="InterPro"/>
</dbReference>
<sequence length="462" mass="53844">MEKLFINYFKAFSEELELKIGNKNLLLYGENGAGKSSIYEAIKYIFFQDKIEGLKIRTTITPEEKQQQKNDLKSSYNNKQVNNPFQLKINNTDYDSFNKIDYQVFMISSEDILVKSNISLEDVMRTCYFNIGDTDIFLNNYYDLIESEVNLILKRDFKEDIRISIDNSDNFKCIIIDDPKNLRRKEELKNYFNEAKLNLIILLLLFTIIHIAEDSSKKRLLILDDFVTSMDASNRTYLINHVLSTFCNFQKIILTHNISFYNLIMFVINEINIENPKWDFCNLYELNNSHKVYQKSLIEKVSCIRTDFNAGGYNITELGNRIRKKIEILLYEFSKLMMIGAVEESKNILSSILNDKSIYYDNNKTGYDLINDVKIILADGNDRDLRNRICNKIDSYGKINHSQLKSILKNLKLYQKVTMHPLSHATIGLTTFTVKEIIECLDLLEKIESNLKGCINGNVVNL</sequence>
<gene>
    <name evidence="2" type="ORF">CLV62_104190</name>
</gene>
<dbReference type="Pfam" id="PF13476">
    <property type="entry name" value="AAA_23"/>
    <property type="match status" value="1"/>
</dbReference>
<dbReference type="SUPFAM" id="SSF52540">
    <property type="entry name" value="P-loop containing nucleoside triphosphate hydrolases"/>
    <property type="match status" value="1"/>
</dbReference>
<organism evidence="2 3">
    <name type="scientific">Dysgonomonas alginatilytica</name>
    <dbReference type="NCBI Taxonomy" id="1605892"/>
    <lineage>
        <taxon>Bacteria</taxon>
        <taxon>Pseudomonadati</taxon>
        <taxon>Bacteroidota</taxon>
        <taxon>Bacteroidia</taxon>
        <taxon>Bacteroidales</taxon>
        <taxon>Dysgonomonadaceae</taxon>
        <taxon>Dysgonomonas</taxon>
    </lineage>
</organism>
<name>A0A2V3PTT6_9BACT</name>
<dbReference type="GO" id="GO:0000731">
    <property type="term" value="P:DNA synthesis involved in DNA repair"/>
    <property type="evidence" value="ECO:0007669"/>
    <property type="project" value="TreeGrafter"/>
</dbReference>
<dbReference type="OrthoDB" id="1023918at2"/>
<dbReference type="PANTHER" id="PTHR32182">
    <property type="entry name" value="DNA REPLICATION AND REPAIR PROTEIN RECF"/>
    <property type="match status" value="1"/>
</dbReference>
<accession>A0A2V3PTT6</accession>
<dbReference type="PANTHER" id="PTHR32182:SF0">
    <property type="entry name" value="DNA REPLICATION AND REPAIR PROTEIN RECF"/>
    <property type="match status" value="1"/>
</dbReference>
<dbReference type="InterPro" id="IPR027417">
    <property type="entry name" value="P-loop_NTPase"/>
</dbReference>
<dbReference type="Proteomes" id="UP000247973">
    <property type="component" value="Unassembled WGS sequence"/>
</dbReference>
<dbReference type="Gene3D" id="3.40.50.300">
    <property type="entry name" value="P-loop containing nucleotide triphosphate hydrolases"/>
    <property type="match status" value="1"/>
</dbReference>
<reference evidence="2 3" key="1">
    <citation type="submission" date="2018-03" db="EMBL/GenBank/DDBJ databases">
        <title>Genomic Encyclopedia of Archaeal and Bacterial Type Strains, Phase II (KMG-II): from individual species to whole genera.</title>
        <authorList>
            <person name="Goeker M."/>
        </authorList>
    </citation>
    <scope>NUCLEOTIDE SEQUENCE [LARGE SCALE GENOMIC DNA]</scope>
    <source>
        <strain evidence="2 3">DSM 100214</strain>
    </source>
</reference>